<keyword evidence="3 8" id="KW-0812">Transmembrane</keyword>
<accession>A0A1B2RYT1</accession>
<feature type="transmembrane region" description="Helical" evidence="8">
    <location>
        <begin position="12"/>
        <end position="32"/>
    </location>
</feature>
<evidence type="ECO:0000256" key="3">
    <source>
        <dbReference type="ARBA" id="ARBA00022692"/>
    </source>
</evidence>
<gene>
    <name evidence="10" type="primary">atp8</name>
</gene>
<keyword evidence="5 10" id="KW-0496">Mitochondrion</keyword>
<evidence type="ECO:0000256" key="5">
    <source>
        <dbReference type="ARBA" id="ARBA00023128"/>
    </source>
</evidence>
<comment type="subcellular location">
    <subcellularLocation>
        <location evidence="1">Mitochondrion membrane</location>
    </subcellularLocation>
</comment>
<evidence type="ECO:0000256" key="7">
    <source>
        <dbReference type="ARBA" id="ARBA00023310"/>
    </source>
</evidence>
<comment type="similarity">
    <text evidence="2">Belongs to the ATPase protein YMF19 family.</text>
</comment>
<dbReference type="GO" id="GO:0031966">
    <property type="term" value="C:mitochondrial membrane"/>
    <property type="evidence" value="ECO:0007669"/>
    <property type="project" value="UniProtKB-SubCell"/>
</dbReference>
<evidence type="ECO:0000313" key="10">
    <source>
        <dbReference type="EMBL" id="AOC61491.1"/>
    </source>
</evidence>
<dbReference type="InterPro" id="IPR003319">
    <property type="entry name" value="YMF19-like_N"/>
</dbReference>
<evidence type="ECO:0000256" key="8">
    <source>
        <dbReference type="SAM" id="Phobius"/>
    </source>
</evidence>
<dbReference type="GO" id="GO:0006754">
    <property type="term" value="P:ATP biosynthetic process"/>
    <property type="evidence" value="ECO:0007669"/>
    <property type="project" value="UniProtKB-KW"/>
</dbReference>
<proteinExistence type="inferred from homology"/>
<keyword evidence="6 8" id="KW-0472">Membrane</keyword>
<evidence type="ECO:0000256" key="2">
    <source>
        <dbReference type="ARBA" id="ARBA00010946"/>
    </source>
</evidence>
<keyword evidence="4 8" id="KW-1133">Transmembrane helix</keyword>
<name>A0A1B2RYT1_9CHLO</name>
<organism evidence="10">
    <name type="scientific">Rhexinema sarcinoideum</name>
    <dbReference type="NCBI Taxonomy" id="43261"/>
    <lineage>
        <taxon>Eukaryota</taxon>
        <taxon>Viridiplantae</taxon>
        <taxon>Chlorophyta</taxon>
        <taxon>core chlorophytes</taxon>
        <taxon>Ulvophyceae</taxon>
        <taxon>OUU clade</taxon>
        <taxon>Ulotrichales</taxon>
        <taxon>Helicodictyaceae</taxon>
        <taxon>Rhexinema</taxon>
    </lineage>
</organism>
<evidence type="ECO:0000256" key="4">
    <source>
        <dbReference type="ARBA" id="ARBA00022989"/>
    </source>
</evidence>
<evidence type="ECO:0000259" key="9">
    <source>
        <dbReference type="Pfam" id="PF02326"/>
    </source>
</evidence>
<dbReference type="AlphaFoldDB" id="A0A1B2RYT1"/>
<reference evidence="10" key="1">
    <citation type="journal article" date="2016" name="Genome Biol. Evol.">
        <title>Mitochondrion-to-Chloroplast DNA Transfers and Intragenomic Proliferation of Chloroplast Group II Introns in Gloeotilopsis Green Algae (Ulotrichales, Ulvophyceae).</title>
        <authorList>
            <person name="Turmel M."/>
            <person name="Otis C."/>
            <person name="Lemieux C."/>
        </authorList>
    </citation>
    <scope>NUCLEOTIDE SEQUENCE</scope>
</reference>
<evidence type="ECO:0000256" key="6">
    <source>
        <dbReference type="ARBA" id="ARBA00023136"/>
    </source>
</evidence>
<feature type="domain" description="ATP synthase YMF19-like N-terminal" evidence="9">
    <location>
        <begin position="2"/>
        <end position="58"/>
    </location>
</feature>
<geneLocation type="mitochondrion" evidence="10"/>
<dbReference type="Pfam" id="PF02326">
    <property type="entry name" value="YMF19"/>
    <property type="match status" value="1"/>
</dbReference>
<sequence>MPQLDTLSYFTQFIYLLFSFLLTYYFVISFVLPNTVTAGKLRAKFKSHLNSSKDSSSAIIENEKIANSQTQILDFLTFQAFKSLSQKSVATLAVDDFKKSFKSGKYNVQSALLLHTSNVLSNKKRLVEDFYSKA</sequence>
<evidence type="ECO:0000256" key="1">
    <source>
        <dbReference type="ARBA" id="ARBA00004325"/>
    </source>
</evidence>
<protein>
    <submittedName>
        <fullName evidence="10">ATP synthase F0 subunit 8</fullName>
    </submittedName>
</protein>
<dbReference type="EMBL" id="KX306822">
    <property type="protein sequence ID" value="AOC61491.1"/>
    <property type="molecule type" value="Genomic_DNA"/>
</dbReference>
<keyword evidence="7" id="KW-0066">ATP synthesis</keyword>